<reference evidence="1" key="2">
    <citation type="journal article" date="2015" name="Data Brief">
        <title>Shoot transcriptome of the giant reed, Arundo donax.</title>
        <authorList>
            <person name="Barrero R.A."/>
            <person name="Guerrero F.D."/>
            <person name="Moolhuijzen P."/>
            <person name="Goolsby J.A."/>
            <person name="Tidwell J."/>
            <person name="Bellgard S.E."/>
            <person name="Bellgard M.I."/>
        </authorList>
    </citation>
    <scope>NUCLEOTIDE SEQUENCE</scope>
    <source>
        <tissue evidence="1">Shoot tissue taken approximately 20 cm above the soil surface</tissue>
    </source>
</reference>
<name>A0A0A9BKU4_ARUDO</name>
<organism evidence="1">
    <name type="scientific">Arundo donax</name>
    <name type="common">Giant reed</name>
    <name type="synonym">Donax arundinaceus</name>
    <dbReference type="NCBI Taxonomy" id="35708"/>
    <lineage>
        <taxon>Eukaryota</taxon>
        <taxon>Viridiplantae</taxon>
        <taxon>Streptophyta</taxon>
        <taxon>Embryophyta</taxon>
        <taxon>Tracheophyta</taxon>
        <taxon>Spermatophyta</taxon>
        <taxon>Magnoliopsida</taxon>
        <taxon>Liliopsida</taxon>
        <taxon>Poales</taxon>
        <taxon>Poaceae</taxon>
        <taxon>PACMAD clade</taxon>
        <taxon>Arundinoideae</taxon>
        <taxon>Arundineae</taxon>
        <taxon>Arundo</taxon>
    </lineage>
</organism>
<sequence>MKTCLPTKVVSNSQTGIMLHQVFLFPHSS</sequence>
<dbReference type="EMBL" id="GBRH01236050">
    <property type="protein sequence ID" value="JAD61845.1"/>
    <property type="molecule type" value="Transcribed_RNA"/>
</dbReference>
<proteinExistence type="predicted"/>
<protein>
    <submittedName>
        <fullName evidence="1">Uncharacterized protein</fullName>
    </submittedName>
</protein>
<evidence type="ECO:0000313" key="1">
    <source>
        <dbReference type="EMBL" id="JAD61845.1"/>
    </source>
</evidence>
<dbReference type="AlphaFoldDB" id="A0A0A9BKU4"/>
<accession>A0A0A9BKU4</accession>
<reference evidence="1" key="1">
    <citation type="submission" date="2014-09" db="EMBL/GenBank/DDBJ databases">
        <authorList>
            <person name="Magalhaes I.L.F."/>
            <person name="Oliveira U."/>
            <person name="Santos F.R."/>
            <person name="Vidigal T.H.D.A."/>
            <person name="Brescovit A.D."/>
            <person name="Santos A.J."/>
        </authorList>
    </citation>
    <scope>NUCLEOTIDE SEQUENCE</scope>
    <source>
        <tissue evidence="1">Shoot tissue taken approximately 20 cm above the soil surface</tissue>
    </source>
</reference>